<feature type="region of interest" description="Disordered" evidence="1">
    <location>
        <begin position="135"/>
        <end position="217"/>
    </location>
</feature>
<feature type="region of interest" description="Disordered" evidence="1">
    <location>
        <begin position="273"/>
        <end position="293"/>
    </location>
</feature>
<organism evidence="2 3">
    <name type="scientific">Pseudonocardia ammonioxydans</name>
    <dbReference type="NCBI Taxonomy" id="260086"/>
    <lineage>
        <taxon>Bacteria</taxon>
        <taxon>Bacillati</taxon>
        <taxon>Actinomycetota</taxon>
        <taxon>Actinomycetes</taxon>
        <taxon>Pseudonocardiales</taxon>
        <taxon>Pseudonocardiaceae</taxon>
        <taxon>Pseudonocardia</taxon>
    </lineage>
</organism>
<reference evidence="2 3" key="1">
    <citation type="submission" date="2016-10" db="EMBL/GenBank/DDBJ databases">
        <authorList>
            <person name="de Groot N.N."/>
        </authorList>
    </citation>
    <scope>NUCLEOTIDE SEQUENCE [LARGE SCALE GENOMIC DNA]</scope>
    <source>
        <strain evidence="2 3">CGMCC 4.1877</strain>
    </source>
</reference>
<evidence type="ECO:0000313" key="2">
    <source>
        <dbReference type="EMBL" id="SFO56792.1"/>
    </source>
</evidence>
<dbReference type="EMBL" id="FOUY01000091">
    <property type="protein sequence ID" value="SFO56792.1"/>
    <property type="molecule type" value="Genomic_DNA"/>
</dbReference>
<evidence type="ECO:0000313" key="3">
    <source>
        <dbReference type="Proteomes" id="UP000199614"/>
    </source>
</evidence>
<feature type="compositionally biased region" description="Low complexity" evidence="1">
    <location>
        <begin position="24"/>
        <end position="36"/>
    </location>
</feature>
<evidence type="ECO:0000256" key="1">
    <source>
        <dbReference type="SAM" id="MobiDB-lite"/>
    </source>
</evidence>
<gene>
    <name evidence="2" type="ORF">SAMN05216207_10913</name>
</gene>
<accession>A0A1I5I889</accession>
<feature type="region of interest" description="Disordered" evidence="1">
    <location>
        <begin position="23"/>
        <end position="61"/>
    </location>
</feature>
<sequence length="293" mass="30859">MPRGGAAANVACYVAHVSGRPCRAHAAAPASKGSAAYKRRLRPGRRPGDRRSDSLGTPTSATARESLLLAPAAVSLVDNSPRCTPLRVSDAQSLVPSAAFHERRVVTSAPGTQPRSIVGAHLCRLLRCREHFPARPRHRRPGCRPRSSGSSPGTSTPSDVVARKRRLSSPGVGHSLDSTSAVGAQRSARAGTDPRPDHPGPGEPGQVMPGPRHKRRLCAPPQHRPCCLVVGRSRRPTAPCTRRRSAACQSAVALAGKVARWVNGVTSRGVGVMRGEDPVAGPWEVRQRSGPGA</sequence>
<proteinExistence type="predicted"/>
<feature type="compositionally biased region" description="Low complexity" evidence="1">
    <location>
        <begin position="144"/>
        <end position="158"/>
    </location>
</feature>
<dbReference type="AlphaFoldDB" id="A0A1I5I889"/>
<keyword evidence="3" id="KW-1185">Reference proteome</keyword>
<protein>
    <submittedName>
        <fullName evidence="2">Uncharacterized protein</fullName>
    </submittedName>
</protein>
<dbReference type="Proteomes" id="UP000199614">
    <property type="component" value="Unassembled WGS sequence"/>
</dbReference>
<name>A0A1I5I889_PSUAM</name>